<feature type="transmembrane region" description="Helical" evidence="1">
    <location>
        <begin position="28"/>
        <end position="49"/>
    </location>
</feature>
<comment type="caution">
    <text evidence="2">The sequence shown here is derived from an EMBL/GenBank/DDBJ whole genome shotgun (WGS) entry which is preliminary data.</text>
</comment>
<feature type="transmembrane region" description="Helical" evidence="1">
    <location>
        <begin position="263"/>
        <end position="286"/>
    </location>
</feature>
<keyword evidence="1" id="KW-0812">Transmembrane</keyword>
<name>A0A367FAF1_9ACTN</name>
<evidence type="ECO:0000313" key="2">
    <source>
        <dbReference type="EMBL" id="RCG26667.1"/>
    </source>
</evidence>
<dbReference type="AlphaFoldDB" id="A0A367FAF1"/>
<evidence type="ECO:0000256" key="1">
    <source>
        <dbReference type="SAM" id="Phobius"/>
    </source>
</evidence>
<keyword evidence="1" id="KW-1133">Transmembrane helix</keyword>
<feature type="transmembrane region" description="Helical" evidence="1">
    <location>
        <begin position="102"/>
        <end position="126"/>
    </location>
</feature>
<dbReference type="Proteomes" id="UP000252914">
    <property type="component" value="Unassembled WGS sequence"/>
</dbReference>
<evidence type="ECO:0000313" key="3">
    <source>
        <dbReference type="Proteomes" id="UP000252914"/>
    </source>
</evidence>
<feature type="transmembrane region" description="Helical" evidence="1">
    <location>
        <begin position="201"/>
        <end position="218"/>
    </location>
</feature>
<keyword evidence="3" id="KW-1185">Reference proteome</keyword>
<accession>A0A367FAF1</accession>
<feature type="transmembrane region" description="Helical" evidence="1">
    <location>
        <begin position="306"/>
        <end position="326"/>
    </location>
</feature>
<reference evidence="2 3" key="1">
    <citation type="submission" date="2018-06" db="EMBL/GenBank/DDBJ databases">
        <title>Streptomyces reniochalinae sp. nov. and Streptomyces diacarnus sp. nov. from marine sponges.</title>
        <authorList>
            <person name="Li L."/>
        </authorList>
    </citation>
    <scope>NUCLEOTIDE SEQUENCE [LARGE SCALE GENOMIC DNA]</scope>
    <source>
        <strain evidence="2 3">LHW51701</strain>
    </source>
</reference>
<gene>
    <name evidence="2" type="ORF">DTL70_06295</name>
</gene>
<feature type="transmembrane region" description="Helical" evidence="1">
    <location>
        <begin position="146"/>
        <end position="173"/>
    </location>
</feature>
<organism evidence="2 3">
    <name type="scientific">Streptomyces diacarni</name>
    <dbReference type="NCBI Taxonomy" id="2800381"/>
    <lineage>
        <taxon>Bacteria</taxon>
        <taxon>Bacillati</taxon>
        <taxon>Actinomycetota</taxon>
        <taxon>Actinomycetes</taxon>
        <taxon>Kitasatosporales</taxon>
        <taxon>Streptomycetaceae</taxon>
        <taxon>Streptomyces</taxon>
    </lineage>
</organism>
<feature type="transmembrane region" description="Helical" evidence="1">
    <location>
        <begin position="69"/>
        <end position="90"/>
    </location>
</feature>
<feature type="transmembrane region" description="Helical" evidence="1">
    <location>
        <begin position="230"/>
        <end position="251"/>
    </location>
</feature>
<keyword evidence="1" id="KW-0472">Membrane</keyword>
<dbReference type="EMBL" id="QOIN01000033">
    <property type="protein sequence ID" value="RCG26667.1"/>
    <property type="molecule type" value="Genomic_DNA"/>
</dbReference>
<sequence length="340" mass="35632">MRRSRFVVQQDVPRARARDGEGMKRARTVLATLTVAACLPYLTLKVIWLSGGRTGIPRGSLLLDGGATLWVLNALTVAMDCTVVLLALALTRPWGRRLPGGLLALPLWCAGGLLGPIAVAFPLQALHSALTGGTDGHGGTGPQEVLAGWVWTLVYTGFTVQALGLGTLFALYVRERWGALLRSPLRPDRPRPHPADRASRHAFTAAVLLAVPATVVHARDAVGGDGGNRITDATFALYAVVAVAAVGVLLRSGSGARGARARLWPTLTAAWIGSAVLACWGGWLLVGALSGAGRHVGQRADGVVELSYACQTLAGLALAAVMARVLRHRTRVSSPSPVRV</sequence>
<protein>
    <submittedName>
        <fullName evidence="2">Uncharacterized protein</fullName>
    </submittedName>
</protein>
<proteinExistence type="predicted"/>